<name>D5AED3_PICSI</name>
<dbReference type="EMBL" id="BT124667">
    <property type="protein sequence ID" value="ADE77902.1"/>
    <property type="molecule type" value="mRNA"/>
</dbReference>
<evidence type="ECO:0000313" key="1">
    <source>
        <dbReference type="EMBL" id="ADE77902.1"/>
    </source>
</evidence>
<sequence>MGVPLRNGCIIKTMGRLGASVGQFDRQGVQPNQETEGELELGELGHLGYLARQAELTKVCNGRLAKRLLEDQSWA</sequence>
<reference evidence="1" key="1">
    <citation type="submission" date="2010-04" db="EMBL/GenBank/DDBJ databases">
        <authorList>
            <person name="Reid K.E."/>
            <person name="Liao N."/>
            <person name="Chan S."/>
            <person name="Docking R."/>
            <person name="Taylor G."/>
            <person name="Moore R."/>
            <person name="Mayo M."/>
            <person name="Munro S."/>
            <person name="King J."/>
            <person name="Yanchuk A."/>
            <person name="Holt R."/>
            <person name="Jones S."/>
            <person name="Marra M."/>
            <person name="Ritland C.E."/>
            <person name="Ritland K."/>
            <person name="Bohlmann J."/>
        </authorList>
    </citation>
    <scope>NUCLEOTIDE SEQUENCE</scope>
    <source>
        <tissue evidence="1">Bud</tissue>
    </source>
</reference>
<organism evidence="1">
    <name type="scientific">Picea sitchensis</name>
    <name type="common">Sitka spruce</name>
    <name type="synonym">Pinus sitchensis</name>
    <dbReference type="NCBI Taxonomy" id="3332"/>
    <lineage>
        <taxon>Eukaryota</taxon>
        <taxon>Viridiplantae</taxon>
        <taxon>Streptophyta</taxon>
        <taxon>Embryophyta</taxon>
        <taxon>Tracheophyta</taxon>
        <taxon>Spermatophyta</taxon>
        <taxon>Pinopsida</taxon>
        <taxon>Pinidae</taxon>
        <taxon>Conifers I</taxon>
        <taxon>Pinales</taxon>
        <taxon>Pinaceae</taxon>
        <taxon>Picea</taxon>
    </lineage>
</organism>
<protein>
    <submittedName>
        <fullName evidence="1">Uncharacterized protein</fullName>
    </submittedName>
</protein>
<proteinExistence type="evidence at transcript level"/>
<accession>D5AED3</accession>
<dbReference type="AlphaFoldDB" id="D5AED3"/>